<organism evidence="1 2">
    <name type="scientific">Reticulomyxa filosa</name>
    <dbReference type="NCBI Taxonomy" id="46433"/>
    <lineage>
        <taxon>Eukaryota</taxon>
        <taxon>Sar</taxon>
        <taxon>Rhizaria</taxon>
        <taxon>Retaria</taxon>
        <taxon>Foraminifera</taxon>
        <taxon>Monothalamids</taxon>
        <taxon>Reticulomyxidae</taxon>
        <taxon>Reticulomyxa</taxon>
    </lineage>
</organism>
<sequence>MVMKYVNVWSDDNNNHKNKNKTNKSKKLNEFNQFNELNKSNNYNQWIPFTDNHNHPIIIGRERDHDHKNGQVQEMMKQIKNINKIIKCCCFVERQDYQ</sequence>
<proteinExistence type="predicted"/>
<gene>
    <name evidence="1" type="ORF">RFI_01274</name>
</gene>
<reference evidence="1 2" key="1">
    <citation type="journal article" date="2013" name="Curr. Biol.">
        <title>The Genome of the Foraminiferan Reticulomyxa filosa.</title>
        <authorList>
            <person name="Glockner G."/>
            <person name="Hulsmann N."/>
            <person name="Schleicher M."/>
            <person name="Noegel A.A."/>
            <person name="Eichinger L."/>
            <person name="Gallinger C."/>
            <person name="Pawlowski J."/>
            <person name="Sierra R."/>
            <person name="Euteneuer U."/>
            <person name="Pillet L."/>
            <person name="Moustafa A."/>
            <person name="Platzer M."/>
            <person name="Groth M."/>
            <person name="Szafranski K."/>
            <person name="Schliwa M."/>
        </authorList>
    </citation>
    <scope>NUCLEOTIDE SEQUENCE [LARGE SCALE GENOMIC DNA]</scope>
</reference>
<keyword evidence="2" id="KW-1185">Reference proteome</keyword>
<comment type="caution">
    <text evidence="1">The sequence shown here is derived from an EMBL/GenBank/DDBJ whole genome shotgun (WGS) entry which is preliminary data.</text>
</comment>
<evidence type="ECO:0000313" key="2">
    <source>
        <dbReference type="Proteomes" id="UP000023152"/>
    </source>
</evidence>
<accession>X6PCF9</accession>
<evidence type="ECO:0000313" key="1">
    <source>
        <dbReference type="EMBL" id="ETO35788.1"/>
    </source>
</evidence>
<protein>
    <submittedName>
        <fullName evidence="1">Endochitinase</fullName>
    </submittedName>
</protein>
<dbReference type="AlphaFoldDB" id="X6PCF9"/>
<name>X6PCF9_RETFI</name>
<dbReference type="Proteomes" id="UP000023152">
    <property type="component" value="Unassembled WGS sequence"/>
</dbReference>
<dbReference type="EMBL" id="ASPP01001282">
    <property type="protein sequence ID" value="ETO35788.1"/>
    <property type="molecule type" value="Genomic_DNA"/>
</dbReference>